<dbReference type="Gene3D" id="2.60.120.620">
    <property type="entry name" value="q2cbj1_9rhob like domain"/>
    <property type="match status" value="1"/>
</dbReference>
<dbReference type="EMBL" id="LT607733">
    <property type="protein sequence ID" value="SCG16241.1"/>
    <property type="molecule type" value="Genomic_DNA"/>
</dbReference>
<keyword evidence="1" id="KW-0223">Dioxygenase</keyword>
<dbReference type="GeneID" id="95802303"/>
<sequence>MDISPPEAPPRDLTVAEIDAFHTDGVVRLSGMIDEKWLGRITEGVEYLLANPTVLAQATALLGGGGFAGDAFMWKTHDGFRDFMFFSPAARIAQQLFGSTAITAFYDQIFAKPAGSGAPTPFHEDVSSWPIAGDQVCAMWIPLDPCTPDTAALQVVRGSHRWNRRYVPITPGATHLGRREELEAVPDIADQEVLSWDLTPGDIVLFHPAALHGATGTGPERQRRAFVSRWVGDGVTFQPQHAVLPLLWDHGLRPGDPIGGPLFPRVLPTPVPTETGARFDGPQQPHAERAEEFLSILRML</sequence>
<dbReference type="PANTHER" id="PTHR20883:SF49">
    <property type="entry name" value="PHYTANOYL-COA DIOXYGENASE"/>
    <property type="match status" value="1"/>
</dbReference>
<dbReference type="InterPro" id="IPR008775">
    <property type="entry name" value="Phytyl_CoA_dOase-like"/>
</dbReference>
<organism evidence="1 2">
    <name type="scientific">Micromonospora echinofusca</name>
    <dbReference type="NCBI Taxonomy" id="47858"/>
    <lineage>
        <taxon>Bacteria</taxon>
        <taxon>Bacillati</taxon>
        <taxon>Actinomycetota</taxon>
        <taxon>Actinomycetes</taxon>
        <taxon>Micromonosporales</taxon>
        <taxon>Micromonosporaceae</taxon>
        <taxon>Micromonospora</taxon>
    </lineage>
</organism>
<protein>
    <submittedName>
        <fullName evidence="1">Phytanoyl-CoA dioxygenase (PhyH)</fullName>
    </submittedName>
</protein>
<proteinExistence type="predicted"/>
<dbReference type="Proteomes" id="UP000198251">
    <property type="component" value="Chromosome I"/>
</dbReference>
<dbReference type="SUPFAM" id="SSF51197">
    <property type="entry name" value="Clavaminate synthase-like"/>
    <property type="match status" value="1"/>
</dbReference>
<name>A0A1C5G925_MICEH</name>
<keyword evidence="2" id="KW-1185">Reference proteome</keyword>
<dbReference type="RefSeq" id="WP_089000161.1">
    <property type="nucleotide sequence ID" value="NZ_JBFAAC010000005.1"/>
</dbReference>
<keyword evidence="1" id="KW-0560">Oxidoreductase</keyword>
<evidence type="ECO:0000313" key="1">
    <source>
        <dbReference type="EMBL" id="SCG16241.1"/>
    </source>
</evidence>
<accession>A0A1C5G925</accession>
<dbReference type="GO" id="GO:0016706">
    <property type="term" value="F:2-oxoglutarate-dependent dioxygenase activity"/>
    <property type="evidence" value="ECO:0007669"/>
    <property type="project" value="UniProtKB-ARBA"/>
</dbReference>
<evidence type="ECO:0000313" key="2">
    <source>
        <dbReference type="Proteomes" id="UP000198251"/>
    </source>
</evidence>
<gene>
    <name evidence="1" type="ORF">GA0070610_2500</name>
</gene>
<dbReference type="AlphaFoldDB" id="A0A1C5G925"/>
<dbReference type="PANTHER" id="PTHR20883">
    <property type="entry name" value="PHYTANOYL-COA DIOXYGENASE DOMAIN CONTAINING 1"/>
    <property type="match status" value="1"/>
</dbReference>
<dbReference type="Pfam" id="PF05721">
    <property type="entry name" value="PhyH"/>
    <property type="match status" value="1"/>
</dbReference>
<reference evidence="1 2" key="1">
    <citation type="submission" date="2016-06" db="EMBL/GenBank/DDBJ databases">
        <authorList>
            <person name="Kjaerup R.B."/>
            <person name="Dalgaard T.S."/>
            <person name="Juul-Madsen H.R."/>
        </authorList>
    </citation>
    <scope>NUCLEOTIDE SEQUENCE [LARGE SCALE GENOMIC DNA]</scope>
    <source>
        <strain evidence="1 2">DSM 43913</strain>
    </source>
</reference>
<dbReference type="GO" id="GO:0005506">
    <property type="term" value="F:iron ion binding"/>
    <property type="evidence" value="ECO:0007669"/>
    <property type="project" value="UniProtKB-ARBA"/>
</dbReference>